<dbReference type="SUPFAM" id="SSF63829">
    <property type="entry name" value="Calcium-dependent phosphotriesterase"/>
    <property type="match status" value="3"/>
</dbReference>
<keyword evidence="18" id="KW-1185">Reference proteome</keyword>
<dbReference type="SMART" id="SM00342">
    <property type="entry name" value="HTH_ARAC"/>
    <property type="match status" value="1"/>
</dbReference>
<dbReference type="Gene3D" id="3.40.50.2300">
    <property type="match status" value="1"/>
</dbReference>
<keyword evidence="5" id="KW-0547">Nucleotide-binding</keyword>
<dbReference type="GO" id="GO:0005524">
    <property type="term" value="F:ATP binding"/>
    <property type="evidence" value="ECO:0007669"/>
    <property type="project" value="UniProtKB-KW"/>
</dbReference>
<evidence type="ECO:0000256" key="9">
    <source>
        <dbReference type="ARBA" id="ARBA00023015"/>
    </source>
</evidence>
<dbReference type="RefSeq" id="WP_282593062.1">
    <property type="nucleotide sequence ID" value="NZ_JAPAAF010000038.1"/>
</dbReference>
<dbReference type="SUPFAM" id="SSF46689">
    <property type="entry name" value="Homeodomain-like"/>
    <property type="match status" value="1"/>
</dbReference>
<keyword evidence="13" id="KW-0812">Transmembrane</keyword>
<feature type="domain" description="HTH araC/xylS-type" evidence="14">
    <location>
        <begin position="1233"/>
        <end position="1332"/>
    </location>
</feature>
<evidence type="ECO:0000313" key="18">
    <source>
        <dbReference type="Proteomes" id="UP001163821"/>
    </source>
</evidence>
<keyword evidence="8" id="KW-0902">Two-component regulatory system</keyword>
<evidence type="ECO:0000256" key="11">
    <source>
        <dbReference type="ARBA" id="ARBA00023163"/>
    </source>
</evidence>
<dbReference type="SMART" id="SM00387">
    <property type="entry name" value="HATPase_c"/>
    <property type="match status" value="1"/>
</dbReference>
<dbReference type="InterPro" id="IPR011006">
    <property type="entry name" value="CheY-like_superfamily"/>
</dbReference>
<evidence type="ECO:0000256" key="1">
    <source>
        <dbReference type="ARBA" id="ARBA00000085"/>
    </source>
</evidence>
<keyword evidence="4" id="KW-0808">Transferase</keyword>
<dbReference type="PRINTS" id="PR00344">
    <property type="entry name" value="BCTRLSENSOR"/>
</dbReference>
<reference evidence="17" key="1">
    <citation type="submission" date="2022-10" db="EMBL/GenBank/DDBJ databases">
        <title>Gaoshiqiia sediminis gen. nov., sp. nov., isolated from coastal sediment.</title>
        <authorList>
            <person name="Yu W.X."/>
            <person name="Mu D.S."/>
            <person name="Du J.Z."/>
            <person name="Liang Y.Q."/>
        </authorList>
    </citation>
    <scope>NUCLEOTIDE SEQUENCE</scope>
    <source>
        <strain evidence="17">A06</strain>
    </source>
</reference>
<feature type="transmembrane region" description="Helical" evidence="13">
    <location>
        <begin position="788"/>
        <end position="806"/>
    </location>
</feature>
<evidence type="ECO:0000259" key="14">
    <source>
        <dbReference type="PROSITE" id="PS01124"/>
    </source>
</evidence>
<dbReference type="InterPro" id="IPR011110">
    <property type="entry name" value="Reg_prop"/>
</dbReference>
<keyword evidence="7 17" id="KW-0067">ATP-binding</keyword>
<dbReference type="PROSITE" id="PS00041">
    <property type="entry name" value="HTH_ARAC_FAMILY_1"/>
    <property type="match status" value="1"/>
</dbReference>
<evidence type="ECO:0000259" key="15">
    <source>
        <dbReference type="PROSITE" id="PS50109"/>
    </source>
</evidence>
<comment type="catalytic activity">
    <reaction evidence="1">
        <text>ATP + protein L-histidine = ADP + protein N-phospho-L-histidine.</text>
        <dbReference type="EC" id="2.7.13.3"/>
    </reaction>
</comment>
<dbReference type="EMBL" id="JAPAAF010000038">
    <property type="protein sequence ID" value="MCW0484469.1"/>
    <property type="molecule type" value="Genomic_DNA"/>
</dbReference>
<evidence type="ECO:0000256" key="13">
    <source>
        <dbReference type="SAM" id="Phobius"/>
    </source>
</evidence>
<dbReference type="InterPro" id="IPR003661">
    <property type="entry name" value="HisK_dim/P_dom"/>
</dbReference>
<dbReference type="Pfam" id="PF00512">
    <property type="entry name" value="HisKA"/>
    <property type="match status" value="1"/>
</dbReference>
<evidence type="ECO:0000256" key="8">
    <source>
        <dbReference type="ARBA" id="ARBA00023012"/>
    </source>
</evidence>
<feature type="modified residue" description="4-aspartylphosphate" evidence="12">
    <location>
        <position position="1134"/>
    </location>
</feature>
<dbReference type="GO" id="GO:0003700">
    <property type="term" value="F:DNA-binding transcription factor activity"/>
    <property type="evidence" value="ECO:0007669"/>
    <property type="project" value="InterPro"/>
</dbReference>
<dbReference type="PANTHER" id="PTHR43547:SF2">
    <property type="entry name" value="HYBRID SIGNAL TRANSDUCTION HISTIDINE KINASE C"/>
    <property type="match status" value="1"/>
</dbReference>
<evidence type="ECO:0000256" key="12">
    <source>
        <dbReference type="PROSITE-ProRule" id="PRU00169"/>
    </source>
</evidence>
<dbReference type="InterPro" id="IPR011123">
    <property type="entry name" value="Y_Y_Y"/>
</dbReference>
<evidence type="ECO:0000256" key="3">
    <source>
        <dbReference type="ARBA" id="ARBA00022553"/>
    </source>
</evidence>
<dbReference type="InterPro" id="IPR036890">
    <property type="entry name" value="HATPase_C_sf"/>
</dbReference>
<dbReference type="CDD" id="cd00082">
    <property type="entry name" value="HisKA"/>
    <property type="match status" value="1"/>
</dbReference>
<evidence type="ECO:0000313" key="17">
    <source>
        <dbReference type="EMBL" id="MCW0484469.1"/>
    </source>
</evidence>
<evidence type="ECO:0000256" key="2">
    <source>
        <dbReference type="ARBA" id="ARBA00012438"/>
    </source>
</evidence>
<organism evidence="17 18">
    <name type="scientific">Gaoshiqia sediminis</name>
    <dbReference type="NCBI Taxonomy" id="2986998"/>
    <lineage>
        <taxon>Bacteria</taxon>
        <taxon>Pseudomonadati</taxon>
        <taxon>Bacteroidota</taxon>
        <taxon>Bacteroidia</taxon>
        <taxon>Marinilabiliales</taxon>
        <taxon>Prolixibacteraceae</taxon>
        <taxon>Gaoshiqia</taxon>
    </lineage>
</organism>
<dbReference type="PROSITE" id="PS01124">
    <property type="entry name" value="HTH_ARAC_FAMILY_2"/>
    <property type="match status" value="1"/>
</dbReference>
<sequence length="1345" mass="153090">MRPFIRLLYVLIIVLVALLQGTGQPSYLFHHLSTEEGLSNSNVRTILKDSYGFLWIGTESGLNRYDGYGFKVYTENPDGDNTLLPNDILGLQEDGLGNIWINSVYGYTAYNRKKDSFVTDIVKLLQGLGMQVDRNYKVYVDKKQDLWVLSGQRAFFYDTSKKALKVFGIKVPVGEIVTTELSDDGECLYGLLKSGILWQINKFTGEQTFIDLHEYFKPEILDQYTQIYVDSRSGIWLYSWKTDEIIYREKTTPEWKILVLSSSVKIQSNGVLDIVDDGNGRVWIGTDHKGLFIFDRANESMINLLHDPGANSSIASNNVSCLFMDNNGIIWMGHNKKGISFYHDSFDKFINIVHPECKDISTIFEDRQGNVWLGTDGNGLFLAENIRKGEIRKLPMPNHAIVSLLEDRKGRIWIGTYLSGLFCYENGHFRHYTKENSKLASNDIWNLTEDRYGNLWIGSLGGGIQCLRSDKESFDSLIHVSEEVKHPLSVHYDGNDKLYVGTVFGLYLIDITTGNQTMYMGNFQWDQQYKQLLIGSVYKDEKDNIWLGHSTGMTLWDIKKDTLYYLDKESGLCDNIVRGITEDSNGKIWVTTSNGLSVFSTERDIHGSMNITNRNFSTKDGLKSNYFNNHSICQLQNGDILLGGTEGYTIVNPNKLAEKDQRPAKVIFTGLSLANNEIRVDSLYNGVKLLEHSMEYTSKLTFSYNDKLIALHFATGDLLNADKVRYAYRMDGFNDQWLPTQENKIVFSSLNPGSYKLFIKACNSDGVWNDEAVVLDITVTPPFYLSNWAITFYIFFVIGLVIFIIYRTRKHHHAKLERQRGQLKREQEAKLIEMKLRFFTNISHDLRTPLTLILTPLQTILSGVLDDGLRKKLNTVNKNAEQLLQLINTLLDFRKLDVGAETLRLQAGDFVHFIRELCHPFQAYAIDRHMKFTFSTEMEMLSMQFDPDKVQKIILNLLSNAFKYTPDGGSIKIRIYQEGDRVCVSVSDTGQGISNADKEHIFERFYQASQKQEKTGSGIGLHIVSEYARMHGGAVMVTDNEPQGSVFTLKLPVQEVGITEEFPPETVQYEEPFEQDGDQRLPAKPVLLLVDDNRDFCEFMADSLSDEYAVLLAYNGQEAAEQLRKNDVNIVVSDVMMPVMSGTELCARIKNNIEWSHIPVILLTARTAEEYQLEGLELGADDYLTKPFNFSLLKLRIRKFLEWTEKCHISFSQKMDVSPGEITITPLDEKLIEKAINVVEEHISDTEFSVEELGAAVGLSRSHLYKKLMSITGKGPAEFIRTIRLKRGRQLLGKSQLQIAEIAYAVGFNSPKRFSINFKNEFGISPSDYLRGQENKTGTDTDTPQ</sequence>
<keyword evidence="13" id="KW-0472">Membrane</keyword>
<keyword evidence="10" id="KW-0238">DNA-binding</keyword>
<comment type="caution">
    <text evidence="17">The sequence shown here is derived from an EMBL/GenBank/DDBJ whole genome shotgun (WGS) entry which is preliminary data.</text>
</comment>
<dbReference type="GO" id="GO:0000155">
    <property type="term" value="F:phosphorelay sensor kinase activity"/>
    <property type="evidence" value="ECO:0007669"/>
    <property type="project" value="InterPro"/>
</dbReference>
<dbReference type="PROSITE" id="PS50109">
    <property type="entry name" value="HIS_KIN"/>
    <property type="match status" value="1"/>
</dbReference>
<dbReference type="Pfam" id="PF07495">
    <property type="entry name" value="Y_Y_Y"/>
    <property type="match status" value="1"/>
</dbReference>
<dbReference type="FunFam" id="1.10.287.130:FF:000045">
    <property type="entry name" value="Two-component system sensor histidine kinase/response regulator"/>
    <property type="match status" value="1"/>
</dbReference>
<keyword evidence="6" id="KW-0418">Kinase</keyword>
<dbReference type="InterPro" id="IPR015943">
    <property type="entry name" value="WD40/YVTN_repeat-like_dom_sf"/>
</dbReference>
<dbReference type="CDD" id="cd00075">
    <property type="entry name" value="HATPase"/>
    <property type="match status" value="1"/>
</dbReference>
<keyword evidence="9" id="KW-0805">Transcription regulation</keyword>
<dbReference type="SMART" id="SM00388">
    <property type="entry name" value="HisKA"/>
    <property type="match status" value="1"/>
</dbReference>
<dbReference type="Gene3D" id="1.10.10.60">
    <property type="entry name" value="Homeodomain-like"/>
    <property type="match status" value="1"/>
</dbReference>
<dbReference type="CDD" id="cd17574">
    <property type="entry name" value="REC_OmpR"/>
    <property type="match status" value="1"/>
</dbReference>
<dbReference type="InterPro" id="IPR018062">
    <property type="entry name" value="HTH_AraC-typ_CS"/>
</dbReference>
<accession>A0AA41Y6S8</accession>
<feature type="domain" description="Histidine kinase" evidence="15">
    <location>
        <begin position="841"/>
        <end position="1055"/>
    </location>
</feature>
<evidence type="ECO:0000259" key="16">
    <source>
        <dbReference type="PROSITE" id="PS50110"/>
    </source>
</evidence>
<dbReference type="InterPro" id="IPR018060">
    <property type="entry name" value="HTH_AraC"/>
</dbReference>
<dbReference type="SUPFAM" id="SSF47384">
    <property type="entry name" value="Homodimeric domain of signal transducing histidine kinase"/>
    <property type="match status" value="1"/>
</dbReference>
<dbReference type="Gene3D" id="3.30.565.10">
    <property type="entry name" value="Histidine kinase-like ATPase, C-terminal domain"/>
    <property type="match status" value="1"/>
</dbReference>
<dbReference type="Gene3D" id="2.130.10.10">
    <property type="entry name" value="YVTN repeat-like/Quinoprotein amine dehydrogenase"/>
    <property type="match status" value="2"/>
</dbReference>
<name>A0AA41Y6S8_9BACT</name>
<dbReference type="Gene3D" id="1.10.287.130">
    <property type="match status" value="1"/>
</dbReference>
<protein>
    <recommendedName>
        <fullName evidence="2">histidine kinase</fullName>
        <ecNumber evidence="2">2.7.13.3</ecNumber>
    </recommendedName>
</protein>
<dbReference type="Pfam" id="PF02518">
    <property type="entry name" value="HATPase_c"/>
    <property type="match status" value="1"/>
</dbReference>
<dbReference type="InterPro" id="IPR003594">
    <property type="entry name" value="HATPase_dom"/>
</dbReference>
<evidence type="ECO:0000256" key="5">
    <source>
        <dbReference type="ARBA" id="ARBA00022741"/>
    </source>
</evidence>
<dbReference type="Pfam" id="PF00072">
    <property type="entry name" value="Response_reg"/>
    <property type="match status" value="1"/>
</dbReference>
<dbReference type="FunFam" id="3.30.565.10:FF:000037">
    <property type="entry name" value="Hybrid sensor histidine kinase/response regulator"/>
    <property type="match status" value="1"/>
</dbReference>
<dbReference type="GO" id="GO:0043565">
    <property type="term" value="F:sequence-specific DNA binding"/>
    <property type="evidence" value="ECO:0007669"/>
    <property type="project" value="InterPro"/>
</dbReference>
<dbReference type="Pfam" id="PF07494">
    <property type="entry name" value="Reg_prop"/>
    <property type="match status" value="7"/>
</dbReference>
<dbReference type="Pfam" id="PF12833">
    <property type="entry name" value="HTH_18"/>
    <property type="match status" value="1"/>
</dbReference>
<dbReference type="InterPro" id="IPR005467">
    <property type="entry name" value="His_kinase_dom"/>
</dbReference>
<dbReference type="SUPFAM" id="SSF52172">
    <property type="entry name" value="CheY-like"/>
    <property type="match status" value="1"/>
</dbReference>
<dbReference type="InterPro" id="IPR013783">
    <property type="entry name" value="Ig-like_fold"/>
</dbReference>
<evidence type="ECO:0000256" key="7">
    <source>
        <dbReference type="ARBA" id="ARBA00022840"/>
    </source>
</evidence>
<dbReference type="InterPro" id="IPR004358">
    <property type="entry name" value="Sig_transdc_His_kin-like_C"/>
</dbReference>
<keyword evidence="13" id="KW-1133">Transmembrane helix</keyword>
<dbReference type="InterPro" id="IPR009057">
    <property type="entry name" value="Homeodomain-like_sf"/>
</dbReference>
<dbReference type="SUPFAM" id="SSF55874">
    <property type="entry name" value="ATPase domain of HSP90 chaperone/DNA topoisomerase II/histidine kinase"/>
    <property type="match status" value="1"/>
</dbReference>
<dbReference type="InterPro" id="IPR036097">
    <property type="entry name" value="HisK_dim/P_sf"/>
</dbReference>
<gene>
    <name evidence="17" type="ORF">N2K84_17155</name>
</gene>
<proteinExistence type="predicted"/>
<dbReference type="InterPro" id="IPR001789">
    <property type="entry name" value="Sig_transdc_resp-reg_receiver"/>
</dbReference>
<dbReference type="Proteomes" id="UP001163821">
    <property type="component" value="Unassembled WGS sequence"/>
</dbReference>
<dbReference type="Gene3D" id="2.60.40.10">
    <property type="entry name" value="Immunoglobulins"/>
    <property type="match status" value="1"/>
</dbReference>
<dbReference type="PANTHER" id="PTHR43547">
    <property type="entry name" value="TWO-COMPONENT HISTIDINE KINASE"/>
    <property type="match status" value="1"/>
</dbReference>
<evidence type="ECO:0000256" key="4">
    <source>
        <dbReference type="ARBA" id="ARBA00022679"/>
    </source>
</evidence>
<dbReference type="EC" id="2.7.13.3" evidence="2"/>
<keyword evidence="3 12" id="KW-0597">Phosphoprotein</keyword>
<dbReference type="PROSITE" id="PS50110">
    <property type="entry name" value="RESPONSE_REGULATORY"/>
    <property type="match status" value="1"/>
</dbReference>
<evidence type="ECO:0000256" key="10">
    <source>
        <dbReference type="ARBA" id="ARBA00023125"/>
    </source>
</evidence>
<keyword evidence="11" id="KW-0804">Transcription</keyword>
<dbReference type="SMART" id="SM00448">
    <property type="entry name" value="REC"/>
    <property type="match status" value="1"/>
</dbReference>
<evidence type="ECO:0000256" key="6">
    <source>
        <dbReference type="ARBA" id="ARBA00022777"/>
    </source>
</evidence>
<feature type="domain" description="Response regulatory" evidence="16">
    <location>
        <begin position="1086"/>
        <end position="1201"/>
    </location>
</feature>